<feature type="domain" description="HTH merR-type" evidence="3">
    <location>
        <begin position="1"/>
        <end position="26"/>
    </location>
</feature>
<keyword evidence="5" id="KW-1185">Reference proteome</keyword>
<evidence type="ECO:0000313" key="5">
    <source>
        <dbReference type="Proteomes" id="UP000198598"/>
    </source>
</evidence>
<dbReference type="RefSeq" id="WP_177236577.1">
    <property type="nucleotide sequence ID" value="NZ_FOLQ01000004.1"/>
</dbReference>
<dbReference type="InterPro" id="IPR015358">
    <property type="entry name" value="Tscrpt_reg_MerR_DNA-bd"/>
</dbReference>
<dbReference type="GO" id="GO:0006355">
    <property type="term" value="P:regulation of DNA-templated transcription"/>
    <property type="evidence" value="ECO:0007669"/>
    <property type="project" value="InterPro"/>
</dbReference>
<dbReference type="Proteomes" id="UP000198598">
    <property type="component" value="Unassembled WGS sequence"/>
</dbReference>
<gene>
    <name evidence="4" type="ORF">SAMN05216167_104234</name>
</gene>
<evidence type="ECO:0000313" key="4">
    <source>
        <dbReference type="EMBL" id="SFD29024.1"/>
    </source>
</evidence>
<keyword evidence="2" id="KW-0804">Transcription</keyword>
<name>A0A1I1R3Q6_9BACT</name>
<dbReference type="EMBL" id="FOLQ01000004">
    <property type="protein sequence ID" value="SFD29024.1"/>
    <property type="molecule type" value="Genomic_DNA"/>
</dbReference>
<dbReference type="STRING" id="662367.SAMN05216167_104234"/>
<dbReference type="GO" id="GO:0003677">
    <property type="term" value="F:DNA binding"/>
    <property type="evidence" value="ECO:0007669"/>
    <property type="project" value="InterPro"/>
</dbReference>
<evidence type="ECO:0000256" key="1">
    <source>
        <dbReference type="ARBA" id="ARBA00023015"/>
    </source>
</evidence>
<dbReference type="InterPro" id="IPR000551">
    <property type="entry name" value="MerR-type_HTH_dom"/>
</dbReference>
<dbReference type="Gene3D" id="1.10.1660.10">
    <property type="match status" value="1"/>
</dbReference>
<protein>
    <submittedName>
        <fullName evidence="4">MerR, DNA binding</fullName>
    </submittedName>
</protein>
<dbReference type="SUPFAM" id="SSF46955">
    <property type="entry name" value="Putative DNA-binding domain"/>
    <property type="match status" value="1"/>
</dbReference>
<evidence type="ECO:0000256" key="2">
    <source>
        <dbReference type="ARBA" id="ARBA00023163"/>
    </source>
</evidence>
<accession>A0A1I1R3Q6</accession>
<dbReference type="InterPro" id="IPR009061">
    <property type="entry name" value="DNA-bd_dom_put_sf"/>
</dbReference>
<proteinExistence type="predicted"/>
<sequence length="86" mass="9632">MSRLQAIRELKNIGYTLTEIKQITDSCELGELDWVAGKKQISEKVQVTDQQISLLLRVKDQLMEAVANGPYDCKITIILQGIIAAE</sequence>
<organism evidence="4 5">
    <name type="scientific">Spirosoma endophyticum</name>
    <dbReference type="NCBI Taxonomy" id="662367"/>
    <lineage>
        <taxon>Bacteria</taxon>
        <taxon>Pseudomonadati</taxon>
        <taxon>Bacteroidota</taxon>
        <taxon>Cytophagia</taxon>
        <taxon>Cytophagales</taxon>
        <taxon>Cytophagaceae</taxon>
        <taxon>Spirosoma</taxon>
    </lineage>
</organism>
<dbReference type="AlphaFoldDB" id="A0A1I1R3Q6"/>
<keyword evidence="1" id="KW-0805">Transcription regulation</keyword>
<evidence type="ECO:0000259" key="3">
    <source>
        <dbReference type="PROSITE" id="PS50937"/>
    </source>
</evidence>
<dbReference type="Pfam" id="PF09278">
    <property type="entry name" value="MerR-DNA-bind"/>
    <property type="match status" value="1"/>
</dbReference>
<dbReference type="PROSITE" id="PS50937">
    <property type="entry name" value="HTH_MERR_2"/>
    <property type="match status" value="1"/>
</dbReference>
<reference evidence="4 5" key="1">
    <citation type="submission" date="2016-10" db="EMBL/GenBank/DDBJ databases">
        <authorList>
            <person name="de Groot N.N."/>
        </authorList>
    </citation>
    <scope>NUCLEOTIDE SEQUENCE [LARGE SCALE GENOMIC DNA]</scope>
    <source>
        <strain evidence="4 5">DSM 26130</strain>
    </source>
</reference>